<proteinExistence type="predicted"/>
<name>A0ABV9GGR7_9BACL</name>
<keyword evidence="2" id="KW-1185">Reference proteome</keyword>
<evidence type="ECO:0000313" key="1">
    <source>
        <dbReference type="EMBL" id="MFC4617497.1"/>
    </source>
</evidence>
<reference evidence="2" key="1">
    <citation type="journal article" date="2019" name="Int. J. Syst. Evol. Microbiol.">
        <title>The Global Catalogue of Microorganisms (GCM) 10K type strain sequencing project: providing services to taxonomists for standard genome sequencing and annotation.</title>
        <authorList>
            <consortium name="The Broad Institute Genomics Platform"/>
            <consortium name="The Broad Institute Genome Sequencing Center for Infectious Disease"/>
            <person name="Wu L."/>
            <person name="Ma J."/>
        </authorList>
    </citation>
    <scope>NUCLEOTIDE SEQUENCE [LARGE SCALE GENOMIC DNA]</scope>
    <source>
        <strain evidence="2">CGMCC 1.16306</strain>
    </source>
</reference>
<sequence length="114" mass="13445">MAFGIQKQELMRWKERVQAGDIAFITHYWFDPRFPQFQTVTKAGCADIEKLVRWGKHYRLKEQAIDRRNRFPHFDLMGAKQIEILVAEGLWDQIAQFSLAIPPLDQSYMGMDRG</sequence>
<comment type="caution">
    <text evidence="1">The sequence shown here is derived from an EMBL/GenBank/DDBJ whole genome shotgun (WGS) entry which is preliminary data.</text>
</comment>
<dbReference type="EMBL" id="JBHSFW010000001">
    <property type="protein sequence ID" value="MFC4617497.1"/>
    <property type="molecule type" value="Genomic_DNA"/>
</dbReference>
<protein>
    <submittedName>
        <fullName evidence="1">Uncharacterized protein</fullName>
    </submittedName>
</protein>
<evidence type="ECO:0000313" key="2">
    <source>
        <dbReference type="Proteomes" id="UP001596022"/>
    </source>
</evidence>
<dbReference type="Proteomes" id="UP001596022">
    <property type="component" value="Unassembled WGS sequence"/>
</dbReference>
<organism evidence="1 2">
    <name type="scientific">Camelliibacillus cellulosilyticus</name>
    <dbReference type="NCBI Taxonomy" id="2174486"/>
    <lineage>
        <taxon>Bacteria</taxon>
        <taxon>Bacillati</taxon>
        <taxon>Bacillota</taxon>
        <taxon>Bacilli</taxon>
        <taxon>Bacillales</taxon>
        <taxon>Sporolactobacillaceae</taxon>
        <taxon>Camelliibacillus</taxon>
    </lineage>
</organism>
<gene>
    <name evidence="1" type="ORF">ACFO4N_01990</name>
</gene>
<dbReference type="RefSeq" id="WP_376844538.1">
    <property type="nucleotide sequence ID" value="NZ_JBHSFW010000001.1"/>
</dbReference>
<accession>A0ABV9GGR7</accession>